<keyword evidence="5" id="KW-0902">Two-component regulatory system</keyword>
<dbReference type="PROSITE" id="PS50885">
    <property type="entry name" value="HAMP"/>
    <property type="match status" value="1"/>
</dbReference>
<evidence type="ECO:0000256" key="6">
    <source>
        <dbReference type="SAM" id="Phobius"/>
    </source>
</evidence>
<dbReference type="Pfam" id="PF02518">
    <property type="entry name" value="HATPase_c"/>
    <property type="match status" value="1"/>
</dbReference>
<keyword evidence="2" id="KW-0597">Phosphoprotein</keyword>
<keyword evidence="3" id="KW-0808">Transferase</keyword>
<evidence type="ECO:0000256" key="1">
    <source>
        <dbReference type="ARBA" id="ARBA00004370"/>
    </source>
</evidence>
<keyword evidence="6" id="KW-0472">Membrane</keyword>
<keyword evidence="6" id="KW-0812">Transmembrane</keyword>
<feature type="domain" description="HAMP" evidence="7">
    <location>
        <begin position="193"/>
        <end position="245"/>
    </location>
</feature>
<feature type="transmembrane region" description="Helical" evidence="6">
    <location>
        <begin position="173"/>
        <end position="193"/>
    </location>
</feature>
<dbReference type="GO" id="GO:0016020">
    <property type="term" value="C:membrane"/>
    <property type="evidence" value="ECO:0007669"/>
    <property type="project" value="UniProtKB-SubCell"/>
</dbReference>
<accession>A0A1M5XEW9</accession>
<dbReference type="AlphaFoldDB" id="A0A1M5XEW9"/>
<dbReference type="Gene3D" id="3.30.565.10">
    <property type="entry name" value="Histidine kinase-like ATPase, C-terminal domain"/>
    <property type="match status" value="1"/>
</dbReference>
<dbReference type="CDD" id="cd16917">
    <property type="entry name" value="HATPase_UhpB-NarQ-NarX-like"/>
    <property type="match status" value="1"/>
</dbReference>
<organism evidence="8 9">
    <name type="scientific">Bradyrhizobium erythrophlei</name>
    <dbReference type="NCBI Taxonomy" id="1437360"/>
    <lineage>
        <taxon>Bacteria</taxon>
        <taxon>Pseudomonadati</taxon>
        <taxon>Pseudomonadota</taxon>
        <taxon>Alphaproteobacteria</taxon>
        <taxon>Hyphomicrobiales</taxon>
        <taxon>Nitrobacteraceae</taxon>
        <taxon>Bradyrhizobium</taxon>
    </lineage>
</organism>
<evidence type="ECO:0000259" key="7">
    <source>
        <dbReference type="PROSITE" id="PS50885"/>
    </source>
</evidence>
<evidence type="ECO:0000256" key="2">
    <source>
        <dbReference type="ARBA" id="ARBA00022553"/>
    </source>
</evidence>
<dbReference type="PANTHER" id="PTHR24421">
    <property type="entry name" value="NITRATE/NITRITE SENSOR PROTEIN NARX-RELATED"/>
    <property type="match status" value="1"/>
</dbReference>
<sequence length="464" mass="49655">MRYVPDAVADRVRAIDLKLRLALRVAALAAVCFLAVAAYALFDSDRVARAKASRIAEIVARDISLQQAQAQWYSLSPDRTPDLQRVAAPLMEPGLCISYRDKVGAFRQGICSGALANETAAPESFAALYRAIFHPGNPISIPLLTDGETAGVAVATFDPATQIGQSWREASRLLSIMGFALAALCLAVYAALARALRPTHAIRAGLKQLEANDLSARLPRFDLAELSAISDVFNALAQKLQATLAERNTLTRKLIAVQDEERRHLARELHDEFGQSLTAIAAQAAAAAHTAQRQCPPLFEECRGISRTTAGMMETLRGALVRLRPPDIEELGLSASLESLVASWNGVEKGRTRFDIAITGNADDLPPGVCASLYRIAQEAITNAAKHAHASHVQLRLEAGHADIVLSVEDDGEATRGGLAPKAGLGLLGMQERVVSLGGTLRFERRAAGGARLVTTIPNTESEP</sequence>
<evidence type="ECO:0000256" key="4">
    <source>
        <dbReference type="ARBA" id="ARBA00022777"/>
    </source>
</evidence>
<dbReference type="InterPro" id="IPR003660">
    <property type="entry name" value="HAMP_dom"/>
</dbReference>
<proteinExistence type="predicted"/>
<dbReference type="EMBL" id="LT670817">
    <property type="protein sequence ID" value="SHH98202.1"/>
    <property type="molecule type" value="Genomic_DNA"/>
</dbReference>
<protein>
    <submittedName>
        <fullName evidence="8">Histidine kinase-, DNA gyrase B-, and HSP90-like ATPase</fullName>
    </submittedName>
</protein>
<dbReference type="SMART" id="SM00387">
    <property type="entry name" value="HATPase_c"/>
    <property type="match status" value="1"/>
</dbReference>
<dbReference type="GO" id="GO:0046983">
    <property type="term" value="F:protein dimerization activity"/>
    <property type="evidence" value="ECO:0007669"/>
    <property type="project" value="InterPro"/>
</dbReference>
<gene>
    <name evidence="8" type="ORF">SAMN05443248_7275</name>
</gene>
<evidence type="ECO:0000256" key="3">
    <source>
        <dbReference type="ARBA" id="ARBA00022679"/>
    </source>
</evidence>
<dbReference type="Gene3D" id="1.20.5.1930">
    <property type="match status" value="1"/>
</dbReference>
<dbReference type="PANTHER" id="PTHR24421:SF58">
    <property type="entry name" value="SIGNAL TRANSDUCTION HISTIDINE-PROTEIN KINASE_PHOSPHATASE UHPB"/>
    <property type="match status" value="1"/>
</dbReference>
<keyword evidence="4 8" id="KW-0418">Kinase</keyword>
<dbReference type="Pfam" id="PF07730">
    <property type="entry name" value="HisKA_3"/>
    <property type="match status" value="1"/>
</dbReference>
<dbReference type="GO" id="GO:0000155">
    <property type="term" value="F:phosphorelay sensor kinase activity"/>
    <property type="evidence" value="ECO:0007669"/>
    <property type="project" value="InterPro"/>
</dbReference>
<keyword evidence="6" id="KW-1133">Transmembrane helix</keyword>
<evidence type="ECO:0000313" key="8">
    <source>
        <dbReference type="EMBL" id="SHH98202.1"/>
    </source>
</evidence>
<reference evidence="8 9" key="1">
    <citation type="submission" date="2016-11" db="EMBL/GenBank/DDBJ databases">
        <authorList>
            <person name="Jaros S."/>
            <person name="Januszkiewicz K."/>
            <person name="Wedrychowicz H."/>
        </authorList>
    </citation>
    <scope>NUCLEOTIDE SEQUENCE [LARGE SCALE GENOMIC DNA]</scope>
    <source>
        <strain evidence="8 9">GAS138</strain>
    </source>
</reference>
<dbReference type="SUPFAM" id="SSF55874">
    <property type="entry name" value="ATPase domain of HSP90 chaperone/DNA topoisomerase II/histidine kinase"/>
    <property type="match status" value="1"/>
</dbReference>
<feature type="transmembrane region" description="Helical" evidence="6">
    <location>
        <begin position="21"/>
        <end position="42"/>
    </location>
</feature>
<evidence type="ECO:0000256" key="5">
    <source>
        <dbReference type="ARBA" id="ARBA00023012"/>
    </source>
</evidence>
<name>A0A1M5XEW9_9BRAD</name>
<dbReference type="InterPro" id="IPR003594">
    <property type="entry name" value="HATPase_dom"/>
</dbReference>
<dbReference type="SMART" id="SM00304">
    <property type="entry name" value="HAMP"/>
    <property type="match status" value="1"/>
</dbReference>
<dbReference type="Proteomes" id="UP000189796">
    <property type="component" value="Chromosome I"/>
</dbReference>
<dbReference type="InterPro" id="IPR036890">
    <property type="entry name" value="HATPase_C_sf"/>
</dbReference>
<comment type="subcellular location">
    <subcellularLocation>
        <location evidence="1">Membrane</location>
    </subcellularLocation>
</comment>
<evidence type="ECO:0000313" key="9">
    <source>
        <dbReference type="Proteomes" id="UP000189796"/>
    </source>
</evidence>
<dbReference type="Gene3D" id="6.10.340.10">
    <property type="match status" value="1"/>
</dbReference>
<dbReference type="InterPro" id="IPR050482">
    <property type="entry name" value="Sensor_HK_TwoCompSys"/>
</dbReference>
<dbReference type="InterPro" id="IPR011712">
    <property type="entry name" value="Sig_transdc_His_kin_sub3_dim/P"/>
</dbReference>